<name>A0A917F3G2_9MICO</name>
<evidence type="ECO:0008006" key="3">
    <source>
        <dbReference type="Google" id="ProtNLM"/>
    </source>
</evidence>
<evidence type="ECO:0000313" key="2">
    <source>
        <dbReference type="Proteomes" id="UP000598775"/>
    </source>
</evidence>
<accession>A0A917F3G2</accession>
<protein>
    <recommendedName>
        <fullName evidence="3">Glycosyl transferase family 28 C-terminal domain-containing protein</fullName>
    </recommendedName>
</protein>
<sequence length="364" mass="39640">MTRSRARVGWYVHHQGAGHTNRFLAISRQLDADVVIFSSAPRPFELAPDVEWVLLARDDSVETDARGRSDPRLNDPSARGLLHWAPLRHRGHASRLASIAHRVESDHFDAFVVDVSAEVALLVRLLGVPTVIVAQPGERTDRAHRLAVDAAEAIVAPWPGALYRPAWLERAGESVRYVGGVARFEGRERSFLPAPNTVLLIAGAGGSAVNPEAVAAAVAATPQFDWQTLGLPDSPHPVDIARQTPESTVAQHAHDPAWLTDPYDTLCRATVVVSWAGQNAITDLAAVTARAVVIAQPRPFHEQSTTARILARTHLAVARPHWPATEEWPELLAEAARLEPDWSLWQIDGAAYRAARVIEEVAAA</sequence>
<dbReference type="RefSeq" id="WP_188681199.1">
    <property type="nucleotide sequence ID" value="NZ_BMGP01000009.1"/>
</dbReference>
<dbReference type="SUPFAM" id="SSF53756">
    <property type="entry name" value="UDP-Glycosyltransferase/glycogen phosphorylase"/>
    <property type="match status" value="1"/>
</dbReference>
<reference evidence="1 2" key="1">
    <citation type="journal article" date="2014" name="Int. J. Syst. Evol. Microbiol.">
        <title>Complete genome sequence of Corynebacterium casei LMG S-19264T (=DSM 44701T), isolated from a smear-ripened cheese.</title>
        <authorList>
            <consortium name="US DOE Joint Genome Institute (JGI-PGF)"/>
            <person name="Walter F."/>
            <person name="Albersmeier A."/>
            <person name="Kalinowski J."/>
            <person name="Ruckert C."/>
        </authorList>
    </citation>
    <scope>NUCLEOTIDE SEQUENCE [LARGE SCALE GENOMIC DNA]</scope>
    <source>
        <strain evidence="1 2">CGMCC 1.12976</strain>
    </source>
</reference>
<dbReference type="AlphaFoldDB" id="A0A917F3G2"/>
<dbReference type="PANTHER" id="PTHR21015:SF22">
    <property type="entry name" value="GLYCOSYLTRANSFERASE"/>
    <property type="match status" value="1"/>
</dbReference>
<gene>
    <name evidence="1" type="ORF">GCM10011399_37530</name>
</gene>
<comment type="caution">
    <text evidence="1">The sequence shown here is derived from an EMBL/GenBank/DDBJ whole genome shotgun (WGS) entry which is preliminary data.</text>
</comment>
<organism evidence="1 2">
    <name type="scientific">Subtercola lobariae</name>
    <dbReference type="NCBI Taxonomy" id="1588641"/>
    <lineage>
        <taxon>Bacteria</taxon>
        <taxon>Bacillati</taxon>
        <taxon>Actinomycetota</taxon>
        <taxon>Actinomycetes</taxon>
        <taxon>Micrococcales</taxon>
        <taxon>Microbacteriaceae</taxon>
        <taxon>Subtercola</taxon>
    </lineage>
</organism>
<dbReference type="Proteomes" id="UP000598775">
    <property type="component" value="Unassembled WGS sequence"/>
</dbReference>
<dbReference type="GO" id="GO:0016757">
    <property type="term" value="F:glycosyltransferase activity"/>
    <property type="evidence" value="ECO:0007669"/>
    <property type="project" value="TreeGrafter"/>
</dbReference>
<evidence type="ECO:0000313" key="1">
    <source>
        <dbReference type="EMBL" id="GGF41334.1"/>
    </source>
</evidence>
<dbReference type="PANTHER" id="PTHR21015">
    <property type="entry name" value="UDP-N-ACETYLGLUCOSAMINE--N-ACETYLMURAMYL-(PENTAPEPTIDE) PYROPHOSPHORYL-UNDECAPRENOL N-ACETYLGLUCOSAMINE TRANSFERASE 1"/>
    <property type="match status" value="1"/>
</dbReference>
<dbReference type="Gene3D" id="3.40.50.2000">
    <property type="entry name" value="Glycogen Phosphorylase B"/>
    <property type="match status" value="2"/>
</dbReference>
<proteinExistence type="predicted"/>
<dbReference type="EMBL" id="BMGP01000009">
    <property type="protein sequence ID" value="GGF41334.1"/>
    <property type="molecule type" value="Genomic_DNA"/>
</dbReference>
<keyword evidence="2" id="KW-1185">Reference proteome</keyword>